<dbReference type="RefSeq" id="WP_223992692.1">
    <property type="nucleotide sequence ID" value="NZ_CAJZAG010000009.1"/>
</dbReference>
<dbReference type="Pfam" id="PF08907">
    <property type="entry name" value="DUF1853"/>
    <property type="match status" value="1"/>
</dbReference>
<organism evidence="1 2">
    <name type="scientific">Cupriavidus pampae</name>
    <dbReference type="NCBI Taxonomy" id="659251"/>
    <lineage>
        <taxon>Bacteria</taxon>
        <taxon>Pseudomonadati</taxon>
        <taxon>Pseudomonadota</taxon>
        <taxon>Betaproteobacteria</taxon>
        <taxon>Burkholderiales</taxon>
        <taxon>Burkholderiaceae</taxon>
        <taxon>Cupriavidus</taxon>
    </lineage>
</organism>
<proteinExistence type="predicted"/>
<gene>
    <name evidence="1" type="ORF">LMG32289_04721</name>
</gene>
<protein>
    <recommendedName>
        <fullName evidence="3">DUF1853 family protein</fullName>
    </recommendedName>
</protein>
<evidence type="ECO:0000313" key="2">
    <source>
        <dbReference type="Proteomes" id="UP000706525"/>
    </source>
</evidence>
<dbReference type="EMBL" id="CAJZAG010000009">
    <property type="protein sequence ID" value="CAG9180773.1"/>
    <property type="molecule type" value="Genomic_DNA"/>
</dbReference>
<evidence type="ECO:0008006" key="3">
    <source>
        <dbReference type="Google" id="ProtNLM"/>
    </source>
</evidence>
<keyword evidence="2" id="KW-1185">Reference proteome</keyword>
<evidence type="ECO:0000313" key="1">
    <source>
        <dbReference type="EMBL" id="CAG9180773.1"/>
    </source>
</evidence>
<dbReference type="Proteomes" id="UP000706525">
    <property type="component" value="Unassembled WGS sequence"/>
</dbReference>
<dbReference type="InterPro" id="IPR015003">
    <property type="entry name" value="DUF1853"/>
</dbReference>
<accession>A0ABM8XKN5</accession>
<sequence length="383" mass="41692">MRELKPDLAHALSPGGPALAGPDGVAEVLPLWRGAPSQRVRDLAWCSLAPPLLSRLPIPDSVAPAFQLARWPAAPRDAWVRWLAAAAPATLPETLAELGADAGARAGNRSLRLGRHAERLLHFALSHAFGLELLAANVPVRQRHDHGIRTLGELDFVWRDPAQGEVVHWEMATKFYLHVDATAGAGMTEAPVADLRAFVGPNLVDRLGDKLDHIVRRQLPLGRTAEALAALGGGIDRGEVYLLGWLFYRNGRTPPGLDALGIAPDHLRGWWSTIEDWSTRASTRPGSRWCRLPRADWLSGLRLGITPADGEPVLEDVGALHAALAERFADAHPDHSWRRESPVMLCELAPLGAGGQDGWIEISRGFVVPDGWEARARERVARP</sequence>
<comment type="caution">
    <text evidence="1">The sequence shown here is derived from an EMBL/GenBank/DDBJ whole genome shotgun (WGS) entry which is preliminary data.</text>
</comment>
<reference evidence="1 2" key="1">
    <citation type="submission" date="2021-08" db="EMBL/GenBank/DDBJ databases">
        <authorList>
            <person name="Peeters C."/>
        </authorList>
    </citation>
    <scope>NUCLEOTIDE SEQUENCE [LARGE SCALE GENOMIC DNA]</scope>
    <source>
        <strain evidence="1 2">LMG 32289</strain>
    </source>
</reference>
<name>A0ABM8XKN5_9BURK</name>